<dbReference type="Pfam" id="PF01553">
    <property type="entry name" value="Acyltransferase"/>
    <property type="match status" value="1"/>
</dbReference>
<comment type="similarity">
    <text evidence="3">Belongs to the 1-acyl-sn-glycerol-3-phosphate acyltransferase family.</text>
</comment>
<keyword evidence="10" id="KW-0594">Phospholipid biosynthesis</keyword>
<keyword evidence="7 14" id="KW-1133">Transmembrane helix</keyword>
<evidence type="ECO:0000256" key="9">
    <source>
        <dbReference type="ARBA" id="ARBA00023136"/>
    </source>
</evidence>
<dbReference type="InterPro" id="IPR002123">
    <property type="entry name" value="Plipid/glycerol_acylTrfase"/>
</dbReference>
<proteinExistence type="inferred from homology"/>
<dbReference type="CTD" id="79888"/>
<evidence type="ECO:0000256" key="8">
    <source>
        <dbReference type="ARBA" id="ARBA00023098"/>
    </source>
</evidence>
<dbReference type="PANTHER" id="PTHR23063">
    <property type="entry name" value="PHOSPHOLIPID ACYLTRANSFERASE"/>
    <property type="match status" value="1"/>
</dbReference>
<name>A0A6J2WNS6_CHACN</name>
<dbReference type="FunCoup" id="A0A6J2WNS6">
    <property type="interactions" value="740"/>
</dbReference>
<gene>
    <name evidence="17" type="primary">lpcat1</name>
</gene>
<evidence type="ECO:0000256" key="1">
    <source>
        <dbReference type="ARBA" id="ARBA00004370"/>
    </source>
</evidence>
<protein>
    <submittedName>
        <fullName evidence="17">Lysophosphatidylcholine acyltransferase 1</fullName>
    </submittedName>
</protein>
<dbReference type="SUPFAM" id="SSF69593">
    <property type="entry name" value="Glycerol-3-phosphate (1)-acyltransferase"/>
    <property type="match status" value="1"/>
</dbReference>
<keyword evidence="4" id="KW-0444">Lipid biosynthesis</keyword>
<evidence type="ECO:0000256" key="12">
    <source>
        <dbReference type="ARBA" id="ARBA00023315"/>
    </source>
</evidence>
<dbReference type="GO" id="GO:0047184">
    <property type="term" value="F:1-acylglycerophosphocholine O-acyltransferase activity"/>
    <property type="evidence" value="ECO:0007669"/>
    <property type="project" value="TreeGrafter"/>
</dbReference>
<organism evidence="16 17">
    <name type="scientific">Chanos chanos</name>
    <name type="common">Milkfish</name>
    <name type="synonym">Mugil chanos</name>
    <dbReference type="NCBI Taxonomy" id="29144"/>
    <lineage>
        <taxon>Eukaryota</taxon>
        <taxon>Metazoa</taxon>
        <taxon>Chordata</taxon>
        <taxon>Craniata</taxon>
        <taxon>Vertebrata</taxon>
        <taxon>Euteleostomi</taxon>
        <taxon>Actinopterygii</taxon>
        <taxon>Neopterygii</taxon>
        <taxon>Teleostei</taxon>
        <taxon>Ostariophysi</taxon>
        <taxon>Gonorynchiformes</taxon>
        <taxon>Chanidae</taxon>
        <taxon>Chanos</taxon>
    </lineage>
</organism>
<evidence type="ECO:0000256" key="4">
    <source>
        <dbReference type="ARBA" id="ARBA00022516"/>
    </source>
</evidence>
<keyword evidence="8" id="KW-0443">Lipid metabolism</keyword>
<keyword evidence="12 17" id="KW-0012">Acyltransferase</keyword>
<sequence>MRFPERKRHATADGVEPETPLSFRNPFVHELRFSVVQKVKIAAMTLTLFPVRLFFAAFMMLLAWPFAFLATVGRSDDTVEPLNWWRWLVDLVLKAIMRAMWFSGGFHWIRVKGQPALPSEAPILTLAPHSSYFDAIPVTMTMASIVMKAESKDIPVWGTLIKFIRPVFVSRSDQDSRRKTVEEIKRRAQSAGEWPQIMIFPEGTCTNRSCLIAFKPGAFIPAVPVQPVVIRYPNELDTISWTWQGPGAFKILWLTLCQLNNTIEIEYLPTYTPSEEEKRDPALFASNVRCLMARALNLPIIDYSFEDCQLAMAKGPLRPPGNTCLLEFSRLVRKLGVKTAVTEQGLQEEASRARKLCRNRLDLKSFAQYLNLPVSEPVNDIFALFDEVYGQIDVREYIIALSVVCRPLKTLETIKLAFRMFEAEEDGAVVEDELSVILRTALGVGEVITNGVFRAIDTTDKGKITFEEFRWFVEQCPDFMEQYHCLNGLDSQRSLAATESGPVTNGFCPDFSPQVQHAGGSTHSKKDN</sequence>
<evidence type="ECO:0000256" key="10">
    <source>
        <dbReference type="ARBA" id="ARBA00023209"/>
    </source>
</evidence>
<dbReference type="CDD" id="cd07991">
    <property type="entry name" value="LPLAT_LPCAT1-like"/>
    <property type="match status" value="1"/>
</dbReference>
<evidence type="ECO:0000256" key="13">
    <source>
        <dbReference type="ARBA" id="ARBA00025707"/>
    </source>
</evidence>
<keyword evidence="6 14" id="KW-0812">Transmembrane</keyword>
<comment type="pathway">
    <text evidence="2">Lipid metabolism; phospholipid metabolism.</text>
</comment>
<dbReference type="Proteomes" id="UP000504632">
    <property type="component" value="Chromosome 12"/>
</dbReference>
<dbReference type="InterPro" id="IPR011992">
    <property type="entry name" value="EF-hand-dom_pair"/>
</dbReference>
<dbReference type="SUPFAM" id="SSF47473">
    <property type="entry name" value="EF-hand"/>
    <property type="match status" value="1"/>
</dbReference>
<dbReference type="GO" id="GO:0042171">
    <property type="term" value="F:lysophosphatidic acid acyltransferase activity"/>
    <property type="evidence" value="ECO:0007669"/>
    <property type="project" value="TreeGrafter"/>
</dbReference>
<feature type="domain" description="Phospholipid/glycerol acyltransferase" evidence="15">
    <location>
        <begin position="123"/>
        <end position="233"/>
    </location>
</feature>
<dbReference type="SMART" id="SM00563">
    <property type="entry name" value="PlsC"/>
    <property type="match status" value="1"/>
</dbReference>
<comment type="pathway">
    <text evidence="13">Phospholipid metabolism.</text>
</comment>
<evidence type="ECO:0000256" key="11">
    <source>
        <dbReference type="ARBA" id="ARBA00023264"/>
    </source>
</evidence>
<dbReference type="GO" id="GO:0016020">
    <property type="term" value="C:membrane"/>
    <property type="evidence" value="ECO:0007669"/>
    <property type="project" value="UniProtKB-SubCell"/>
</dbReference>
<keyword evidence="11" id="KW-1208">Phospholipid metabolism</keyword>
<evidence type="ECO:0000256" key="7">
    <source>
        <dbReference type="ARBA" id="ARBA00022989"/>
    </source>
</evidence>
<keyword evidence="5" id="KW-0808">Transferase</keyword>
<dbReference type="RefSeq" id="XP_030645212.1">
    <property type="nucleotide sequence ID" value="XM_030789352.1"/>
</dbReference>
<comment type="subcellular location">
    <subcellularLocation>
        <location evidence="1">Membrane</location>
    </subcellularLocation>
</comment>
<evidence type="ECO:0000256" key="2">
    <source>
        <dbReference type="ARBA" id="ARBA00005074"/>
    </source>
</evidence>
<dbReference type="InterPro" id="IPR045252">
    <property type="entry name" value="LPCAT1-like"/>
</dbReference>
<dbReference type="GO" id="GO:0005783">
    <property type="term" value="C:endoplasmic reticulum"/>
    <property type="evidence" value="ECO:0007669"/>
    <property type="project" value="TreeGrafter"/>
</dbReference>
<keyword evidence="16" id="KW-1185">Reference proteome</keyword>
<evidence type="ECO:0000313" key="16">
    <source>
        <dbReference type="Proteomes" id="UP000504632"/>
    </source>
</evidence>
<dbReference type="InParanoid" id="A0A6J2WNS6"/>
<evidence type="ECO:0000313" key="17">
    <source>
        <dbReference type="RefSeq" id="XP_030645212.1"/>
    </source>
</evidence>
<dbReference type="PANTHER" id="PTHR23063:SF57">
    <property type="entry name" value="LYSOPHOSPHATIDYLCHOLINE ACYLTRANSFERASE 1"/>
    <property type="match status" value="1"/>
</dbReference>
<accession>A0A6J2WNS6</accession>
<dbReference type="Gene3D" id="1.10.238.10">
    <property type="entry name" value="EF-hand"/>
    <property type="match status" value="1"/>
</dbReference>
<keyword evidence="9 14" id="KW-0472">Membrane</keyword>
<evidence type="ECO:0000256" key="14">
    <source>
        <dbReference type="SAM" id="Phobius"/>
    </source>
</evidence>
<dbReference type="GeneID" id="115825569"/>
<evidence type="ECO:0000256" key="5">
    <source>
        <dbReference type="ARBA" id="ARBA00022679"/>
    </source>
</evidence>
<dbReference type="AlphaFoldDB" id="A0A6J2WNS6"/>
<evidence type="ECO:0000256" key="3">
    <source>
        <dbReference type="ARBA" id="ARBA00008655"/>
    </source>
</evidence>
<dbReference type="OrthoDB" id="272512at2759"/>
<reference evidence="17" key="1">
    <citation type="submission" date="2025-08" db="UniProtKB">
        <authorList>
            <consortium name="RefSeq"/>
        </authorList>
    </citation>
    <scope>IDENTIFICATION</scope>
</reference>
<feature type="transmembrane region" description="Helical" evidence="14">
    <location>
        <begin position="41"/>
        <end position="64"/>
    </location>
</feature>
<dbReference type="UniPathway" id="UPA00085"/>
<dbReference type="GO" id="GO:0008654">
    <property type="term" value="P:phospholipid biosynthetic process"/>
    <property type="evidence" value="ECO:0007669"/>
    <property type="project" value="UniProtKB-KW"/>
</dbReference>
<evidence type="ECO:0000259" key="15">
    <source>
        <dbReference type="SMART" id="SM00563"/>
    </source>
</evidence>
<evidence type="ECO:0000256" key="6">
    <source>
        <dbReference type="ARBA" id="ARBA00022692"/>
    </source>
</evidence>